<evidence type="ECO:0000313" key="2">
    <source>
        <dbReference type="EMBL" id="KAH7292444.1"/>
    </source>
</evidence>
<keyword evidence="3" id="KW-1185">Reference proteome</keyword>
<name>A0A8T2R9M1_CERRI</name>
<dbReference type="Proteomes" id="UP000825935">
    <property type="component" value="Chromosome 29"/>
</dbReference>
<evidence type="ECO:0000313" key="3">
    <source>
        <dbReference type="Proteomes" id="UP000825935"/>
    </source>
</evidence>
<organism evidence="2 3">
    <name type="scientific">Ceratopteris richardii</name>
    <name type="common">Triangle waterfern</name>
    <dbReference type="NCBI Taxonomy" id="49495"/>
    <lineage>
        <taxon>Eukaryota</taxon>
        <taxon>Viridiplantae</taxon>
        <taxon>Streptophyta</taxon>
        <taxon>Embryophyta</taxon>
        <taxon>Tracheophyta</taxon>
        <taxon>Polypodiopsida</taxon>
        <taxon>Polypodiidae</taxon>
        <taxon>Polypodiales</taxon>
        <taxon>Pteridineae</taxon>
        <taxon>Pteridaceae</taxon>
        <taxon>Parkerioideae</taxon>
        <taxon>Ceratopteris</taxon>
    </lineage>
</organism>
<dbReference type="AlphaFoldDB" id="A0A8T2R9M1"/>
<comment type="caution">
    <text evidence="2">The sequence shown here is derived from an EMBL/GenBank/DDBJ whole genome shotgun (WGS) entry which is preliminary data.</text>
</comment>
<dbReference type="InterPro" id="IPR008889">
    <property type="entry name" value="VQ"/>
</dbReference>
<reference evidence="2" key="1">
    <citation type="submission" date="2021-08" db="EMBL/GenBank/DDBJ databases">
        <title>WGS assembly of Ceratopteris richardii.</title>
        <authorList>
            <person name="Marchant D.B."/>
            <person name="Chen G."/>
            <person name="Jenkins J."/>
            <person name="Shu S."/>
            <person name="Leebens-Mack J."/>
            <person name="Grimwood J."/>
            <person name="Schmutz J."/>
            <person name="Soltis P."/>
            <person name="Soltis D."/>
            <person name="Chen Z.-H."/>
        </authorList>
    </citation>
    <scope>NUCLEOTIDE SEQUENCE</scope>
    <source>
        <strain evidence="2">Whitten #5841</strain>
        <tissue evidence="2">Leaf</tissue>
    </source>
</reference>
<dbReference type="Pfam" id="PF05678">
    <property type="entry name" value="VQ"/>
    <property type="match status" value="1"/>
</dbReference>
<dbReference type="OrthoDB" id="693437at2759"/>
<evidence type="ECO:0000259" key="1">
    <source>
        <dbReference type="Pfam" id="PF05678"/>
    </source>
</evidence>
<proteinExistence type="predicted"/>
<protein>
    <recommendedName>
        <fullName evidence="1">VQ domain-containing protein</fullName>
    </recommendedName>
</protein>
<accession>A0A8T2R9M1</accession>
<gene>
    <name evidence="2" type="ORF">KP509_29G068800</name>
</gene>
<dbReference type="EMBL" id="CM035434">
    <property type="protein sequence ID" value="KAH7292444.1"/>
    <property type="molecule type" value="Genomic_DNA"/>
</dbReference>
<sequence>MSQQTLPIIRIVEEQAPTIVYSDVANFRSVVQNLTGWESNSGYISRDCNPSSAQNMCLNVDAETEASIAFSRKCSLITFNHFPKNGSEDVNHELRNPKSPSLSESQPFEYWELSRVQCRCATEDMTVKEINHDTSRPVETNSNEDFSFCKAREEEQYSFSKAGQHSQADHDMVEEIMSLLVNNAENQEISPLPEILSDGQELMYLDASVCSQSAYLRENYMFMQP</sequence>
<feature type="domain" description="VQ" evidence="1">
    <location>
        <begin position="17"/>
        <end position="36"/>
    </location>
</feature>